<sequence length="361" mass="39218">MSSIPTRPLGKNGPLVPRIGYGAMGISLGYGQPLPDEQRLDILDHAHKIGETFWDTSDFYGDSEDLIGKWFARTGKRSDIFLATKFGGVHLGDGNFGFRGDAEYVHEACEKSLKRMGIDYIDLWYPHRLDGSTPIEYIVAEMVKMKEQGKIRHLGLSEVSAATLRRAHAVHPIAAVQVEYSPFTTEIESPRNGLLAACRELGVAVVAYSPLSRGLLGGQIRSPADFDRADVRRGYPRFSEENFPKNMLVVDELRSVAEKKGCTAAQLTLAWLLSLGDDIFPIPGTTKLASLDENCAAASIELTADEAARIRTLVDNASCHGDRYSPEHALGLFADTPLPGDQSGGSAKPGGTEVLGGLFEK</sequence>
<keyword evidence="2" id="KW-1185">Reference proteome</keyword>
<evidence type="ECO:0000313" key="2">
    <source>
        <dbReference type="Proteomes" id="UP001497700"/>
    </source>
</evidence>
<accession>A0ACB9ZCB0</accession>
<reference evidence="1 2" key="1">
    <citation type="journal article" date="2022" name="New Phytol.">
        <title>Ecological generalism drives hyperdiversity of secondary metabolite gene clusters in xylarialean endophytes.</title>
        <authorList>
            <person name="Franco M.E.E."/>
            <person name="Wisecaver J.H."/>
            <person name="Arnold A.E."/>
            <person name="Ju Y.M."/>
            <person name="Slot J.C."/>
            <person name="Ahrendt S."/>
            <person name="Moore L.P."/>
            <person name="Eastman K.E."/>
            <person name="Scott K."/>
            <person name="Konkel Z."/>
            <person name="Mondo S.J."/>
            <person name="Kuo A."/>
            <person name="Hayes R.D."/>
            <person name="Haridas S."/>
            <person name="Andreopoulos B."/>
            <person name="Riley R."/>
            <person name="LaButti K."/>
            <person name="Pangilinan J."/>
            <person name="Lipzen A."/>
            <person name="Amirebrahimi M."/>
            <person name="Yan J."/>
            <person name="Adam C."/>
            <person name="Keymanesh K."/>
            <person name="Ng V."/>
            <person name="Louie K."/>
            <person name="Northen T."/>
            <person name="Drula E."/>
            <person name="Henrissat B."/>
            <person name="Hsieh H.M."/>
            <person name="Youens-Clark K."/>
            <person name="Lutzoni F."/>
            <person name="Miadlikowska J."/>
            <person name="Eastwood D.C."/>
            <person name="Hamelin R.C."/>
            <person name="Grigoriev I.V."/>
            <person name="U'Ren J.M."/>
        </authorList>
    </citation>
    <scope>NUCLEOTIDE SEQUENCE [LARGE SCALE GENOMIC DNA]</scope>
    <source>
        <strain evidence="1 2">CBS 119005</strain>
    </source>
</reference>
<dbReference type="Proteomes" id="UP001497700">
    <property type="component" value="Unassembled WGS sequence"/>
</dbReference>
<evidence type="ECO:0000313" key="1">
    <source>
        <dbReference type="EMBL" id="KAI4869273.1"/>
    </source>
</evidence>
<proteinExistence type="predicted"/>
<name>A0ACB9ZCB0_9PEZI</name>
<gene>
    <name evidence="1" type="ORF">F4820DRAFT_46649</name>
</gene>
<comment type="caution">
    <text evidence="1">The sequence shown here is derived from an EMBL/GenBank/DDBJ whole genome shotgun (WGS) entry which is preliminary data.</text>
</comment>
<protein>
    <submittedName>
        <fullName evidence="1">Aldo/keto reductase</fullName>
    </submittedName>
</protein>
<organism evidence="1 2">
    <name type="scientific">Hypoxylon rubiginosum</name>
    <dbReference type="NCBI Taxonomy" id="110542"/>
    <lineage>
        <taxon>Eukaryota</taxon>
        <taxon>Fungi</taxon>
        <taxon>Dikarya</taxon>
        <taxon>Ascomycota</taxon>
        <taxon>Pezizomycotina</taxon>
        <taxon>Sordariomycetes</taxon>
        <taxon>Xylariomycetidae</taxon>
        <taxon>Xylariales</taxon>
        <taxon>Hypoxylaceae</taxon>
        <taxon>Hypoxylon</taxon>
    </lineage>
</organism>
<dbReference type="EMBL" id="MU393432">
    <property type="protein sequence ID" value="KAI4869273.1"/>
    <property type="molecule type" value="Genomic_DNA"/>
</dbReference>